<keyword evidence="2" id="KW-1185">Reference proteome</keyword>
<comment type="caution">
    <text evidence="1">The sequence shown here is derived from an EMBL/GenBank/DDBJ whole genome shotgun (WGS) entry which is preliminary data.</text>
</comment>
<evidence type="ECO:0000313" key="2">
    <source>
        <dbReference type="Proteomes" id="UP001341840"/>
    </source>
</evidence>
<reference evidence="1 2" key="1">
    <citation type="journal article" date="2023" name="Plants (Basel)">
        <title>Bridging the Gap: Combining Genomics and Transcriptomics Approaches to Understand Stylosanthes scabra, an Orphan Legume from the Brazilian Caatinga.</title>
        <authorList>
            <person name="Ferreira-Neto J.R.C."/>
            <person name="da Silva M.D."/>
            <person name="Binneck E."/>
            <person name="de Melo N.F."/>
            <person name="da Silva R.H."/>
            <person name="de Melo A.L.T.M."/>
            <person name="Pandolfi V."/>
            <person name="Bustamante F.O."/>
            <person name="Brasileiro-Vidal A.C."/>
            <person name="Benko-Iseppon A.M."/>
        </authorList>
    </citation>
    <scope>NUCLEOTIDE SEQUENCE [LARGE SCALE GENOMIC DNA]</scope>
    <source>
        <tissue evidence="1">Leaves</tissue>
    </source>
</reference>
<protein>
    <submittedName>
        <fullName evidence="1">Uncharacterized protein</fullName>
    </submittedName>
</protein>
<dbReference type="Proteomes" id="UP001341840">
    <property type="component" value="Unassembled WGS sequence"/>
</dbReference>
<dbReference type="EMBL" id="JASCZI010241865">
    <property type="protein sequence ID" value="MED6207866.1"/>
    <property type="molecule type" value="Genomic_DNA"/>
</dbReference>
<organism evidence="1 2">
    <name type="scientific">Stylosanthes scabra</name>
    <dbReference type="NCBI Taxonomy" id="79078"/>
    <lineage>
        <taxon>Eukaryota</taxon>
        <taxon>Viridiplantae</taxon>
        <taxon>Streptophyta</taxon>
        <taxon>Embryophyta</taxon>
        <taxon>Tracheophyta</taxon>
        <taxon>Spermatophyta</taxon>
        <taxon>Magnoliopsida</taxon>
        <taxon>eudicotyledons</taxon>
        <taxon>Gunneridae</taxon>
        <taxon>Pentapetalae</taxon>
        <taxon>rosids</taxon>
        <taxon>fabids</taxon>
        <taxon>Fabales</taxon>
        <taxon>Fabaceae</taxon>
        <taxon>Papilionoideae</taxon>
        <taxon>50 kb inversion clade</taxon>
        <taxon>dalbergioids sensu lato</taxon>
        <taxon>Dalbergieae</taxon>
        <taxon>Pterocarpus clade</taxon>
        <taxon>Stylosanthes</taxon>
    </lineage>
</organism>
<accession>A0ABU6YEN3</accession>
<evidence type="ECO:0000313" key="1">
    <source>
        <dbReference type="EMBL" id="MED6207866.1"/>
    </source>
</evidence>
<name>A0ABU6YEN3_9FABA</name>
<gene>
    <name evidence="1" type="ORF">PIB30_039595</name>
</gene>
<sequence length="173" mass="18313">MSSKVEALTPVTSQTSSTPTVVSCSHVVSAASSTTTSYVCWSVISNGGGRGCYGGGGWAGEDRTGEFPNFSQPLLLGPILAGVAYQDAAGSVLVRCLPEEPEHVDFPANRPPTRICYCMPDPNDYQVRRVSHPALIPCSASVISGSPDVLSPTCSHKECVDVHGIHRYWLICS</sequence>
<proteinExistence type="predicted"/>
<dbReference type="PROSITE" id="PS51257">
    <property type="entry name" value="PROKAR_LIPOPROTEIN"/>
    <property type="match status" value="1"/>
</dbReference>